<sequence>EAENRELDVEEEAVDEGIHLAEGHQHLIVEEGGIRVENDDEEERDQDSEETKEAKKKLKRKRTAECNAREARYLSRFASTTGCLRNVWDDFFGNQRKVQLSYPDNTTYQRLEGALCCNNCTPRLFPVEKITMEKVPGLKRGKKKDAGNELVETIRKGLDEWRDNELIDTLYPDTTSITPDALMSDDVIERLALSNDRILDATALRRCVRWMHAFEDDDNTILSPVGHMLLRQLLTLYDAYDAMVSSRPIIYRFDNSASMTPEQFYATSTSTRGGRGKRGVRGRGGQDSTQEKQGNASGTGTRARGTAQSRGRGTKK</sequence>
<proteinExistence type="predicted"/>
<dbReference type="VEuPathDB" id="FungiDB:BD410DRAFT_845465"/>
<dbReference type="AlphaFoldDB" id="A0A4Y7PHY3"/>
<reference evidence="2 3" key="1">
    <citation type="submission" date="2018-06" db="EMBL/GenBank/DDBJ databases">
        <title>A transcriptomic atlas of mushroom development highlights an independent origin of complex multicellularity.</title>
        <authorList>
            <consortium name="DOE Joint Genome Institute"/>
            <person name="Krizsan K."/>
            <person name="Almasi E."/>
            <person name="Merenyi Z."/>
            <person name="Sahu N."/>
            <person name="Viragh M."/>
            <person name="Koszo T."/>
            <person name="Mondo S."/>
            <person name="Kiss B."/>
            <person name="Balint B."/>
            <person name="Kues U."/>
            <person name="Barry K."/>
            <person name="Hegedus J.C."/>
            <person name="Henrissat B."/>
            <person name="Johnson J."/>
            <person name="Lipzen A."/>
            <person name="Ohm R."/>
            <person name="Nagy I."/>
            <person name="Pangilinan J."/>
            <person name="Yan J."/>
            <person name="Xiong Y."/>
            <person name="Grigoriev I.V."/>
            <person name="Hibbett D.S."/>
            <person name="Nagy L.G."/>
        </authorList>
    </citation>
    <scope>NUCLEOTIDE SEQUENCE [LARGE SCALE GENOMIC DNA]</scope>
    <source>
        <strain evidence="2 3">SZMC22713</strain>
    </source>
</reference>
<gene>
    <name evidence="2" type="ORF">BD410DRAFT_845465</name>
</gene>
<keyword evidence="3" id="KW-1185">Reference proteome</keyword>
<evidence type="ECO:0000256" key="1">
    <source>
        <dbReference type="SAM" id="MobiDB-lite"/>
    </source>
</evidence>
<feature type="region of interest" description="Disordered" evidence="1">
    <location>
        <begin position="1"/>
        <end position="56"/>
    </location>
</feature>
<dbReference type="EMBL" id="ML170290">
    <property type="protein sequence ID" value="TDL15093.1"/>
    <property type="molecule type" value="Genomic_DNA"/>
</dbReference>
<evidence type="ECO:0000313" key="3">
    <source>
        <dbReference type="Proteomes" id="UP000294933"/>
    </source>
</evidence>
<protein>
    <submittedName>
        <fullName evidence="2">Uncharacterized protein</fullName>
    </submittedName>
</protein>
<organism evidence="2 3">
    <name type="scientific">Rickenella mellea</name>
    <dbReference type="NCBI Taxonomy" id="50990"/>
    <lineage>
        <taxon>Eukaryota</taxon>
        <taxon>Fungi</taxon>
        <taxon>Dikarya</taxon>
        <taxon>Basidiomycota</taxon>
        <taxon>Agaricomycotina</taxon>
        <taxon>Agaricomycetes</taxon>
        <taxon>Hymenochaetales</taxon>
        <taxon>Rickenellaceae</taxon>
        <taxon>Rickenella</taxon>
    </lineage>
</organism>
<feature type="non-terminal residue" evidence="2">
    <location>
        <position position="1"/>
    </location>
</feature>
<accession>A0A4Y7PHY3</accession>
<feature type="region of interest" description="Disordered" evidence="1">
    <location>
        <begin position="265"/>
        <end position="316"/>
    </location>
</feature>
<evidence type="ECO:0000313" key="2">
    <source>
        <dbReference type="EMBL" id="TDL15093.1"/>
    </source>
</evidence>
<name>A0A4Y7PHY3_9AGAM</name>
<dbReference type="Proteomes" id="UP000294933">
    <property type="component" value="Unassembled WGS sequence"/>
</dbReference>
<feature type="compositionally biased region" description="Acidic residues" evidence="1">
    <location>
        <begin position="38"/>
        <end position="50"/>
    </location>
</feature>
<dbReference type="OrthoDB" id="10261556at2759"/>
<feature type="compositionally biased region" description="Basic and acidic residues" evidence="1">
    <location>
        <begin position="16"/>
        <end position="37"/>
    </location>
</feature>
<feature type="compositionally biased region" description="Polar residues" evidence="1">
    <location>
        <begin position="286"/>
        <end position="316"/>
    </location>
</feature>